<dbReference type="AlphaFoldDB" id="A0A8J8T4K7"/>
<feature type="region of interest" description="Disordered" evidence="1">
    <location>
        <begin position="23"/>
        <end position="42"/>
    </location>
</feature>
<accession>A0A8J8T4K7</accession>
<name>A0A8J8T4K7_HALGN</name>
<protein>
    <submittedName>
        <fullName evidence="2">Uncharacterized protein</fullName>
    </submittedName>
</protein>
<gene>
    <name evidence="2" type="ORF">FGO68_gene8152</name>
</gene>
<proteinExistence type="predicted"/>
<evidence type="ECO:0000256" key="1">
    <source>
        <dbReference type="SAM" id="MobiDB-lite"/>
    </source>
</evidence>
<sequence length="638" mass="72061">MSHSCKSDSQNSIFPASKIVESDLASKRSRDQALPQDKIPEQCNNIQGSLSPNQECGKKHIEQDNQRKQLGVYNQREILNNKGYIKCRAGFCEDLLIGQPVSGFGSSSLARKFYADELCLINWKPSEFKQQDGQASSSFQRQQFASCDDLLPFARRKSPTKVIQEVNQPQAAQILTVKPMNDSVTVNYIPDLEPSQSESEMEDVSNNAQHTQMSARRENLLNNCRGQMIFTELTQRSLIGASALNQANDEEAQRTEGNGAFNWQDCQKTVLVKFQGDKRNNQPSLLRNQGQMRFAACRSQANHQIYNVAEGNIQDNIISNVQNAKILQDSLHKQQGNSDFQINYQQCTDIESSLNIKSSQHKQIEASKNKQIKTAILNEISFRKTRNQPLKTANGSNCHQSQVLNCQPTFVRNLQQDPSELTREGFVHAIDLQCLAIKDSTTSYFNAKIETSLSISRARNPILAGVKFLTPCCVAGKSKLVPFQNKEPQYTSAANGEFHNSAYQSVGQNYEDQKKTMKVDIAKVLKREAFFYDDNHHQLYTKNSQGIFHPVQKIISHQKHVTNQNQKTPKQNKYEQDEIADNLSKDQCVNGDLGAGLQQSHAQEESIQINDEDFVEADQCKMPSVVYKPCYLKHIHNE</sequence>
<keyword evidence="3" id="KW-1185">Reference proteome</keyword>
<organism evidence="2 3">
    <name type="scientific">Halteria grandinella</name>
    <dbReference type="NCBI Taxonomy" id="5974"/>
    <lineage>
        <taxon>Eukaryota</taxon>
        <taxon>Sar</taxon>
        <taxon>Alveolata</taxon>
        <taxon>Ciliophora</taxon>
        <taxon>Intramacronucleata</taxon>
        <taxon>Spirotrichea</taxon>
        <taxon>Stichotrichia</taxon>
        <taxon>Sporadotrichida</taxon>
        <taxon>Halteriidae</taxon>
        <taxon>Halteria</taxon>
    </lineage>
</organism>
<evidence type="ECO:0000313" key="3">
    <source>
        <dbReference type="Proteomes" id="UP000785679"/>
    </source>
</evidence>
<evidence type="ECO:0000313" key="2">
    <source>
        <dbReference type="EMBL" id="TNV81590.1"/>
    </source>
</evidence>
<dbReference type="Proteomes" id="UP000785679">
    <property type="component" value="Unassembled WGS sequence"/>
</dbReference>
<comment type="caution">
    <text evidence="2">The sequence shown here is derived from an EMBL/GenBank/DDBJ whole genome shotgun (WGS) entry which is preliminary data.</text>
</comment>
<reference evidence="2" key="1">
    <citation type="submission" date="2019-06" db="EMBL/GenBank/DDBJ databases">
        <authorList>
            <person name="Zheng W."/>
        </authorList>
    </citation>
    <scope>NUCLEOTIDE SEQUENCE</scope>
    <source>
        <strain evidence="2">QDHG01</strain>
    </source>
</reference>
<dbReference type="EMBL" id="RRYP01005972">
    <property type="protein sequence ID" value="TNV81590.1"/>
    <property type="molecule type" value="Genomic_DNA"/>
</dbReference>